<evidence type="ECO:0000313" key="8">
    <source>
        <dbReference type="Proteomes" id="UP000275225"/>
    </source>
</evidence>
<keyword evidence="4" id="KW-0067">ATP-binding</keyword>
<evidence type="ECO:0000259" key="5">
    <source>
        <dbReference type="PROSITE" id="PS51480"/>
    </source>
</evidence>
<keyword evidence="3" id="KW-0418">Kinase</keyword>
<accession>A0A3N6WPQ1</accession>
<keyword evidence="1" id="KW-0808">Transferase</keyword>
<dbReference type="Pfam" id="PF02733">
    <property type="entry name" value="Dak1"/>
    <property type="match status" value="1"/>
</dbReference>
<dbReference type="Proteomes" id="UP000275225">
    <property type="component" value="Unassembled WGS sequence"/>
</dbReference>
<evidence type="ECO:0000256" key="3">
    <source>
        <dbReference type="ARBA" id="ARBA00022777"/>
    </source>
</evidence>
<dbReference type="FunFam" id="3.40.50.10440:FF:000001">
    <property type="entry name" value="Dihydroxyacetone kinase, DhaK subunit"/>
    <property type="match status" value="1"/>
</dbReference>
<dbReference type="GO" id="GO:0005524">
    <property type="term" value="F:ATP binding"/>
    <property type="evidence" value="ECO:0007669"/>
    <property type="project" value="UniProtKB-KW"/>
</dbReference>
<dbReference type="InterPro" id="IPR004006">
    <property type="entry name" value="DhaK_dom"/>
</dbReference>
<evidence type="ECO:0000313" key="7">
    <source>
        <dbReference type="EMBL" id="RQN09429.1"/>
    </source>
</evidence>
<evidence type="ECO:0000256" key="4">
    <source>
        <dbReference type="ARBA" id="ARBA00022840"/>
    </source>
</evidence>
<dbReference type="EMBL" id="RQJX01000003">
    <property type="protein sequence ID" value="RQN09429.1"/>
    <property type="molecule type" value="Genomic_DNA"/>
</dbReference>
<evidence type="ECO:0000256" key="1">
    <source>
        <dbReference type="ARBA" id="ARBA00022679"/>
    </source>
</evidence>
<dbReference type="AlphaFoldDB" id="A0A3N6WPQ1"/>
<dbReference type="Gene3D" id="3.40.50.10440">
    <property type="entry name" value="Dihydroxyacetone kinase, domain 1"/>
    <property type="match status" value="1"/>
</dbReference>
<dbReference type="InterPro" id="IPR050861">
    <property type="entry name" value="Dihydroxyacetone_Kinase"/>
</dbReference>
<dbReference type="SUPFAM" id="SSF101473">
    <property type="entry name" value="DhaL-like"/>
    <property type="match status" value="1"/>
</dbReference>
<dbReference type="OrthoDB" id="9806345at2"/>
<keyword evidence="2" id="KW-0547">Nucleotide-binding</keyword>
<dbReference type="PROSITE" id="PS51480">
    <property type="entry name" value="DHAL"/>
    <property type="match status" value="1"/>
</dbReference>
<dbReference type="SMART" id="SM01120">
    <property type="entry name" value="Dak2"/>
    <property type="match status" value="1"/>
</dbReference>
<evidence type="ECO:0000256" key="2">
    <source>
        <dbReference type="ARBA" id="ARBA00022741"/>
    </source>
</evidence>
<feature type="domain" description="DhaL" evidence="5">
    <location>
        <begin position="329"/>
        <end position="512"/>
    </location>
</feature>
<evidence type="ECO:0000259" key="6">
    <source>
        <dbReference type="PROSITE" id="PS51481"/>
    </source>
</evidence>
<dbReference type="GO" id="GO:0005829">
    <property type="term" value="C:cytosol"/>
    <property type="evidence" value="ECO:0007669"/>
    <property type="project" value="TreeGrafter"/>
</dbReference>
<dbReference type="GO" id="GO:0004371">
    <property type="term" value="F:glycerone kinase activity"/>
    <property type="evidence" value="ECO:0007669"/>
    <property type="project" value="InterPro"/>
</dbReference>
<proteinExistence type="predicted"/>
<dbReference type="InterPro" id="IPR004007">
    <property type="entry name" value="DhaL_dom"/>
</dbReference>
<reference evidence="7 8" key="1">
    <citation type="submission" date="2018-11" db="EMBL/GenBank/DDBJ databases">
        <authorList>
            <person name="Li F."/>
        </authorList>
    </citation>
    <scope>NUCLEOTIDE SEQUENCE [LARGE SCALE GENOMIC DNA]</scope>
    <source>
        <strain evidence="7 8">YS17T</strain>
    </source>
</reference>
<gene>
    <name evidence="7" type="ORF">EHW97_03170</name>
</gene>
<dbReference type="PANTHER" id="PTHR28629">
    <property type="entry name" value="TRIOKINASE/FMN CYCLASE"/>
    <property type="match status" value="1"/>
</dbReference>
<dbReference type="PANTHER" id="PTHR28629:SF4">
    <property type="entry name" value="TRIOKINASE_FMN CYCLASE"/>
    <property type="match status" value="1"/>
</dbReference>
<dbReference type="InterPro" id="IPR036117">
    <property type="entry name" value="DhaL_dom_sf"/>
</dbReference>
<keyword evidence="8" id="KW-1185">Reference proteome</keyword>
<sequence>MSSGGAISVNREPVYAWTRRRSPYRRVVLVSGGGAGHEPMHAGFLGHGGLDVAIPGEVFTSPHNGQIVAAVERATSPGDPVLLLVKNYTGDVINFAIAEERLKANGRDVATLIIDDDLGSDDAEVGRRGTGATVVVEKILGAAADEGLALHELLELGTEVVARSRSLSVARAAHTAPSGGDAFEVKVGELEYGVGIHGESAAESIADPGVEKLVERMIGELLDAVGPADHGYLVFVNGLGGVSNLELAHVAASAAGSMRAASAPVASIHYGTYVSALDMRGFSITLTAVHEERWLGFWFAHHATPGLPTPSAMRDIAPAEPASEAPTAGPSSEWLDEVARRFADYRSRLNDLDQRSGDGDMGTNMADGTRRAAARGGDGLAQELRSLADAYLDEVGGSSGPLFGLVLAELARAAEDEASAERLAHGLRAGLEALQRVGGAQPGDRTMIDALAPAAARDALDAEAVRSAVEGARATSQLRARRGRASYLADRVLGFPDPGAVAAALLLQAIAERLDPSATSALDPSALFN</sequence>
<dbReference type="GO" id="GO:0019563">
    <property type="term" value="P:glycerol catabolic process"/>
    <property type="evidence" value="ECO:0007669"/>
    <property type="project" value="TreeGrafter"/>
</dbReference>
<name>A0A3N6WPQ1_9ACTN</name>
<protein>
    <submittedName>
        <fullName evidence="7">DAK2 domain-containing protein</fullName>
    </submittedName>
</protein>
<organism evidence="7 8">
    <name type="scientific">Aeromicrobium camelliae</name>
    <dbReference type="NCBI Taxonomy" id="1538144"/>
    <lineage>
        <taxon>Bacteria</taxon>
        <taxon>Bacillati</taxon>
        <taxon>Actinomycetota</taxon>
        <taxon>Actinomycetes</taxon>
        <taxon>Propionibacteriales</taxon>
        <taxon>Nocardioidaceae</taxon>
        <taxon>Aeromicrobium</taxon>
    </lineage>
</organism>
<comment type="caution">
    <text evidence="7">The sequence shown here is derived from an EMBL/GenBank/DDBJ whole genome shotgun (WGS) entry which is preliminary data.</text>
</comment>
<dbReference type="PROSITE" id="PS51481">
    <property type="entry name" value="DHAK"/>
    <property type="match status" value="1"/>
</dbReference>
<dbReference type="Gene3D" id="3.30.1180.20">
    <property type="entry name" value="Dihydroxyacetone kinase, domain 2"/>
    <property type="match status" value="1"/>
</dbReference>
<dbReference type="Gene3D" id="1.25.40.340">
    <property type="match status" value="1"/>
</dbReference>
<dbReference type="SUPFAM" id="SSF82549">
    <property type="entry name" value="DAK1/DegV-like"/>
    <property type="match status" value="1"/>
</dbReference>
<dbReference type="FunFam" id="1.25.40.340:FF:000002">
    <property type="entry name" value="Dihydroxyacetone kinase, L subunit"/>
    <property type="match status" value="1"/>
</dbReference>
<feature type="domain" description="DhaK" evidence="6">
    <location>
        <begin position="1"/>
        <end position="307"/>
    </location>
</feature>
<dbReference type="Pfam" id="PF02734">
    <property type="entry name" value="Dak2"/>
    <property type="match status" value="1"/>
</dbReference>